<comment type="caution">
    <text evidence="1">The sequence shown here is derived from an EMBL/GenBank/DDBJ whole genome shotgun (WGS) entry which is preliminary data.</text>
</comment>
<dbReference type="EMBL" id="SHKN01000001">
    <property type="protein sequence ID" value="RZT95764.1"/>
    <property type="molecule type" value="Genomic_DNA"/>
</dbReference>
<sequence>MYGDKIDLEKSVKKILSVYNFYEISKNFLFIPPILFFIEN</sequence>
<dbReference type="AlphaFoldDB" id="A0A4Q7VI85"/>
<keyword evidence="2" id="KW-1185">Reference proteome</keyword>
<dbReference type="Proteomes" id="UP000293562">
    <property type="component" value="Unassembled WGS sequence"/>
</dbReference>
<proteinExistence type="predicted"/>
<reference evidence="1 2" key="1">
    <citation type="submission" date="2019-02" db="EMBL/GenBank/DDBJ databases">
        <title>Genomic Encyclopedia of Type Strains, Phase IV (KMG-IV): sequencing the most valuable type-strain genomes for metagenomic binning, comparative biology and taxonomic classification.</title>
        <authorList>
            <person name="Goeker M."/>
        </authorList>
    </citation>
    <scope>NUCLEOTIDE SEQUENCE [LARGE SCALE GENOMIC DNA]</scope>
    <source>
        <strain evidence="1 2">DSM 28825</strain>
    </source>
</reference>
<gene>
    <name evidence="1" type="ORF">EV201_0389</name>
</gene>
<evidence type="ECO:0000313" key="2">
    <source>
        <dbReference type="Proteomes" id="UP000293562"/>
    </source>
</evidence>
<protein>
    <submittedName>
        <fullName evidence="1">Uncharacterized protein</fullName>
    </submittedName>
</protein>
<organism evidence="1 2">
    <name type="scientific">Ancylomarina subtilis</name>
    <dbReference type="NCBI Taxonomy" id="1639035"/>
    <lineage>
        <taxon>Bacteria</taxon>
        <taxon>Pseudomonadati</taxon>
        <taxon>Bacteroidota</taxon>
        <taxon>Bacteroidia</taxon>
        <taxon>Marinilabiliales</taxon>
        <taxon>Marinifilaceae</taxon>
        <taxon>Ancylomarina</taxon>
    </lineage>
</organism>
<accession>A0A4Q7VI85</accession>
<evidence type="ECO:0000313" key="1">
    <source>
        <dbReference type="EMBL" id="RZT95764.1"/>
    </source>
</evidence>
<name>A0A4Q7VI85_9BACT</name>